<organism evidence="1 2">
    <name type="scientific">Parasutterella muris</name>
    <dbReference type="NCBI Taxonomy" id="2565572"/>
    <lineage>
        <taxon>Bacteria</taxon>
        <taxon>Pseudomonadati</taxon>
        <taxon>Pseudomonadota</taxon>
        <taxon>Betaproteobacteria</taxon>
        <taxon>Burkholderiales</taxon>
        <taxon>Sutterellaceae</taxon>
        <taxon>Parasutterella</taxon>
    </lineage>
</organism>
<evidence type="ECO:0000313" key="2">
    <source>
        <dbReference type="Proteomes" id="UP000472580"/>
    </source>
</evidence>
<dbReference type="AlphaFoldDB" id="A0A6L6YQ07"/>
<keyword evidence="2" id="KW-1185">Reference proteome</keyword>
<dbReference type="Pfam" id="PF08843">
    <property type="entry name" value="AbiEii"/>
    <property type="match status" value="1"/>
</dbReference>
<dbReference type="Proteomes" id="UP000472580">
    <property type="component" value="Unassembled WGS sequence"/>
</dbReference>
<proteinExistence type="predicted"/>
<reference evidence="1 2" key="1">
    <citation type="submission" date="2019-12" db="EMBL/GenBank/DDBJ databases">
        <title>Microbes associate with the intestines of laboratory mice.</title>
        <authorList>
            <person name="Navarre W."/>
            <person name="Wong E."/>
        </authorList>
    </citation>
    <scope>NUCLEOTIDE SEQUENCE [LARGE SCALE GENOMIC DNA]</scope>
    <source>
        <strain evidence="1 2">NM82_D38</strain>
    </source>
</reference>
<sequence>MNNEPDNWQLLHGKLIDSFLLLLNKQTDQFVLKGETALSICYGLDRFSEDIILDGRKQNITEIVRRFSMQNDIEFRILKDTTAMKQRLMDYGKPLHPLTIEVFYRNRNIDLSEASKDWTKINGINVYTIDALARTKAIAHQGLDKIRDLYDLSFICNNYYEKLSYPTRATIRDALSYKGIEQFDYLVATQTDPLIDKDKLAVGFLKMHRKLGLPIDQTPGFRADTKFETLPSQAF</sequence>
<dbReference type="OrthoDB" id="158131at2"/>
<dbReference type="EMBL" id="WSRP01000046">
    <property type="protein sequence ID" value="MVX57791.1"/>
    <property type="molecule type" value="Genomic_DNA"/>
</dbReference>
<gene>
    <name evidence="1" type="ORF">E5987_11410</name>
</gene>
<dbReference type="Gene3D" id="1.20.58.1790">
    <property type="entry name" value="JHP933, helical tail domain"/>
    <property type="match status" value="1"/>
</dbReference>
<accession>A0A6L6YQ07</accession>
<comment type="caution">
    <text evidence="1">The sequence shown here is derived from an EMBL/GenBank/DDBJ whole genome shotgun (WGS) entry which is preliminary data.</text>
</comment>
<dbReference type="Gene3D" id="3.10.450.620">
    <property type="entry name" value="JHP933, nucleotidyltransferase-like core domain"/>
    <property type="match status" value="1"/>
</dbReference>
<dbReference type="InterPro" id="IPR014942">
    <property type="entry name" value="AbiEii"/>
</dbReference>
<dbReference type="GO" id="GO:0016740">
    <property type="term" value="F:transferase activity"/>
    <property type="evidence" value="ECO:0007669"/>
    <property type="project" value="UniProtKB-KW"/>
</dbReference>
<evidence type="ECO:0000313" key="1">
    <source>
        <dbReference type="EMBL" id="MVX57791.1"/>
    </source>
</evidence>
<keyword evidence="1" id="KW-0808">Transferase</keyword>
<protein>
    <submittedName>
        <fullName evidence="1">Nucleotidyl transferase AbiEii/AbiGii toxin family protein</fullName>
    </submittedName>
</protein>
<dbReference type="RefSeq" id="WP_160336206.1">
    <property type="nucleotide sequence ID" value="NZ_WSRP01000046.1"/>
</dbReference>
<name>A0A6L6YQ07_9BURK</name>